<dbReference type="EMBL" id="QPFP01000001">
    <property type="protein sequence ID" value="TEB39500.1"/>
    <property type="molecule type" value="Genomic_DNA"/>
</dbReference>
<dbReference type="Proteomes" id="UP000298030">
    <property type="component" value="Unassembled WGS sequence"/>
</dbReference>
<keyword evidence="3" id="KW-1185">Reference proteome</keyword>
<name>A0A4Y7TZ94_COPMI</name>
<evidence type="ECO:0000313" key="3">
    <source>
        <dbReference type="Proteomes" id="UP000298030"/>
    </source>
</evidence>
<accession>A0A4Y7TZ94</accession>
<evidence type="ECO:0000313" key="2">
    <source>
        <dbReference type="EMBL" id="TEB39500.1"/>
    </source>
</evidence>
<feature type="compositionally biased region" description="Polar residues" evidence="1">
    <location>
        <begin position="33"/>
        <end position="57"/>
    </location>
</feature>
<dbReference type="AlphaFoldDB" id="A0A4Y7TZ94"/>
<sequence length="204" mass="22069">MTCSDGDNAVSFWSFRGPRTASMVTLSVIRPHSPSSTSSQLNSASKNRSPSPSRTSRAQRVFCQPCCFDLPGLHPSSTTSTTSFVPDPGLHPHIPSTERCTNEDSLDHCEHLIPIHEHSNLQPPTPCTMSASKRPARSAFSASAGASLHAPVKQYTASGRLLYTPYNPLVAEARRKDHTFTPSTRLCSAALLTGIPMQQQRLGV</sequence>
<protein>
    <submittedName>
        <fullName evidence="2">Uncharacterized protein</fullName>
    </submittedName>
</protein>
<gene>
    <name evidence="2" type="ORF">FA13DRAFT_5503</name>
</gene>
<feature type="region of interest" description="Disordered" evidence="1">
    <location>
        <begin position="30"/>
        <end position="57"/>
    </location>
</feature>
<comment type="caution">
    <text evidence="2">The sequence shown here is derived from an EMBL/GenBank/DDBJ whole genome shotgun (WGS) entry which is preliminary data.</text>
</comment>
<evidence type="ECO:0000256" key="1">
    <source>
        <dbReference type="SAM" id="MobiDB-lite"/>
    </source>
</evidence>
<organism evidence="2 3">
    <name type="scientific">Coprinellus micaceus</name>
    <name type="common">Glistening ink-cap mushroom</name>
    <name type="synonym">Coprinus micaceus</name>
    <dbReference type="NCBI Taxonomy" id="71717"/>
    <lineage>
        <taxon>Eukaryota</taxon>
        <taxon>Fungi</taxon>
        <taxon>Dikarya</taxon>
        <taxon>Basidiomycota</taxon>
        <taxon>Agaricomycotina</taxon>
        <taxon>Agaricomycetes</taxon>
        <taxon>Agaricomycetidae</taxon>
        <taxon>Agaricales</taxon>
        <taxon>Agaricineae</taxon>
        <taxon>Psathyrellaceae</taxon>
        <taxon>Coprinellus</taxon>
    </lineage>
</organism>
<proteinExistence type="predicted"/>
<reference evidence="2 3" key="1">
    <citation type="journal article" date="2019" name="Nat. Ecol. Evol.">
        <title>Megaphylogeny resolves global patterns of mushroom evolution.</title>
        <authorList>
            <person name="Varga T."/>
            <person name="Krizsan K."/>
            <person name="Foldi C."/>
            <person name="Dima B."/>
            <person name="Sanchez-Garcia M."/>
            <person name="Sanchez-Ramirez S."/>
            <person name="Szollosi G.J."/>
            <person name="Szarkandi J.G."/>
            <person name="Papp V."/>
            <person name="Albert L."/>
            <person name="Andreopoulos W."/>
            <person name="Angelini C."/>
            <person name="Antonin V."/>
            <person name="Barry K.W."/>
            <person name="Bougher N.L."/>
            <person name="Buchanan P."/>
            <person name="Buyck B."/>
            <person name="Bense V."/>
            <person name="Catcheside P."/>
            <person name="Chovatia M."/>
            <person name="Cooper J."/>
            <person name="Damon W."/>
            <person name="Desjardin D."/>
            <person name="Finy P."/>
            <person name="Geml J."/>
            <person name="Haridas S."/>
            <person name="Hughes K."/>
            <person name="Justo A."/>
            <person name="Karasinski D."/>
            <person name="Kautmanova I."/>
            <person name="Kiss B."/>
            <person name="Kocsube S."/>
            <person name="Kotiranta H."/>
            <person name="LaButti K.M."/>
            <person name="Lechner B.E."/>
            <person name="Liimatainen K."/>
            <person name="Lipzen A."/>
            <person name="Lukacs Z."/>
            <person name="Mihaltcheva S."/>
            <person name="Morgado L.N."/>
            <person name="Niskanen T."/>
            <person name="Noordeloos M.E."/>
            <person name="Ohm R.A."/>
            <person name="Ortiz-Santana B."/>
            <person name="Ovrebo C."/>
            <person name="Racz N."/>
            <person name="Riley R."/>
            <person name="Savchenko A."/>
            <person name="Shiryaev A."/>
            <person name="Soop K."/>
            <person name="Spirin V."/>
            <person name="Szebenyi C."/>
            <person name="Tomsovsky M."/>
            <person name="Tulloss R.E."/>
            <person name="Uehling J."/>
            <person name="Grigoriev I.V."/>
            <person name="Vagvolgyi C."/>
            <person name="Papp T."/>
            <person name="Martin F.M."/>
            <person name="Miettinen O."/>
            <person name="Hibbett D.S."/>
            <person name="Nagy L.G."/>
        </authorList>
    </citation>
    <scope>NUCLEOTIDE SEQUENCE [LARGE SCALE GENOMIC DNA]</scope>
    <source>
        <strain evidence="2 3">FP101781</strain>
    </source>
</reference>